<evidence type="ECO:0000256" key="1">
    <source>
        <dbReference type="PROSITE-ProRule" id="PRU00221"/>
    </source>
</evidence>
<reference evidence="2" key="2">
    <citation type="submission" date="2025-09" db="UniProtKB">
        <authorList>
            <consortium name="Ensembl"/>
        </authorList>
    </citation>
    <scope>IDENTIFICATION</scope>
</reference>
<dbReference type="Ensembl" id="ENSDNVT00000025875.1">
    <property type="protein sequence ID" value="ENSDNVP00000021417.1"/>
    <property type="gene ID" value="ENSDNVG00000014980.1"/>
</dbReference>
<proteinExistence type="predicted"/>
<dbReference type="PROSITE" id="PS50082">
    <property type="entry name" value="WD_REPEATS_2"/>
    <property type="match status" value="1"/>
</dbReference>
<dbReference type="SUPFAM" id="SSF50978">
    <property type="entry name" value="WD40 repeat-like"/>
    <property type="match status" value="1"/>
</dbReference>
<dbReference type="Proteomes" id="UP000694423">
    <property type="component" value="Unplaced"/>
</dbReference>
<dbReference type="PANTHER" id="PTHR44099">
    <property type="entry name" value="RABCONNECTIN-3B, ISOFORM A"/>
    <property type="match status" value="1"/>
</dbReference>
<dbReference type="InterPro" id="IPR015943">
    <property type="entry name" value="WD40/YVTN_repeat-like_dom_sf"/>
</dbReference>
<sequence length="138" mass="15589">MKVSIQAVAVWGKIAPSHSITAIMITDDQQTIVTGSQEGQICLWDLSSELKISSKEILFGHTASVTCLAKARDFEKQPYVVSAAENGFHHLALRVEEIVWKKMRSPILLQNLLSLCITDLSQKDEYLTVFLYFFIWKS</sequence>
<keyword evidence="1" id="KW-0853">WD repeat</keyword>
<organism evidence="2 3">
    <name type="scientific">Dromaius novaehollandiae</name>
    <name type="common">Emu</name>
    <dbReference type="NCBI Taxonomy" id="8790"/>
    <lineage>
        <taxon>Eukaryota</taxon>
        <taxon>Metazoa</taxon>
        <taxon>Chordata</taxon>
        <taxon>Craniata</taxon>
        <taxon>Vertebrata</taxon>
        <taxon>Euteleostomi</taxon>
        <taxon>Archelosauria</taxon>
        <taxon>Archosauria</taxon>
        <taxon>Dinosauria</taxon>
        <taxon>Saurischia</taxon>
        <taxon>Theropoda</taxon>
        <taxon>Coelurosauria</taxon>
        <taxon>Aves</taxon>
        <taxon>Palaeognathae</taxon>
        <taxon>Casuariiformes</taxon>
        <taxon>Dromaiidae</taxon>
        <taxon>Dromaius</taxon>
    </lineage>
</organism>
<dbReference type="InterPro" id="IPR036322">
    <property type="entry name" value="WD40_repeat_dom_sf"/>
</dbReference>
<feature type="repeat" description="WD" evidence="1">
    <location>
        <begin position="20"/>
        <end position="54"/>
    </location>
</feature>
<dbReference type="InterPro" id="IPR001680">
    <property type="entry name" value="WD40_rpt"/>
</dbReference>
<dbReference type="GO" id="GO:0072659">
    <property type="term" value="P:protein localization to plasma membrane"/>
    <property type="evidence" value="ECO:0007669"/>
    <property type="project" value="TreeGrafter"/>
</dbReference>
<evidence type="ECO:0000313" key="3">
    <source>
        <dbReference type="Proteomes" id="UP000694423"/>
    </source>
</evidence>
<evidence type="ECO:0000313" key="2">
    <source>
        <dbReference type="Ensembl" id="ENSDNVP00000021417.1"/>
    </source>
</evidence>
<dbReference type="PANTHER" id="PTHR44099:SF2">
    <property type="entry name" value="WD REPEAT-CONTAINING PROTEIN 72"/>
    <property type="match status" value="1"/>
</dbReference>
<protein>
    <submittedName>
        <fullName evidence="2">WD repeat domain 72</fullName>
    </submittedName>
</protein>
<accession>A0A8C4KIH4</accession>
<dbReference type="Gene3D" id="2.130.10.10">
    <property type="entry name" value="YVTN repeat-like/Quinoprotein amine dehydrogenase"/>
    <property type="match status" value="1"/>
</dbReference>
<gene>
    <name evidence="2" type="primary">WDR72</name>
</gene>
<name>A0A8C4KIH4_DRONO</name>
<dbReference type="Pfam" id="PF00400">
    <property type="entry name" value="WD40"/>
    <property type="match status" value="1"/>
</dbReference>
<dbReference type="InterPro" id="IPR049916">
    <property type="entry name" value="WDR72-like"/>
</dbReference>
<dbReference type="AlphaFoldDB" id="A0A8C4KIH4"/>
<dbReference type="GO" id="GO:0005737">
    <property type="term" value="C:cytoplasm"/>
    <property type="evidence" value="ECO:0007669"/>
    <property type="project" value="TreeGrafter"/>
</dbReference>
<reference evidence="2" key="1">
    <citation type="submission" date="2025-08" db="UniProtKB">
        <authorList>
            <consortium name="Ensembl"/>
        </authorList>
    </citation>
    <scope>IDENTIFICATION</scope>
</reference>
<keyword evidence="3" id="KW-1185">Reference proteome</keyword>